<evidence type="ECO:0000256" key="7">
    <source>
        <dbReference type="SAM" id="Phobius"/>
    </source>
</evidence>
<protein>
    <recommendedName>
        <fullName evidence="8">CASTOR/POLLUX/SYM8 ion channel conserved domain-containing protein</fullName>
    </recommendedName>
</protein>
<dbReference type="GO" id="GO:0006811">
    <property type="term" value="P:monoatomic ion transport"/>
    <property type="evidence" value="ECO:0007669"/>
    <property type="project" value="UniProtKB-KW"/>
</dbReference>
<dbReference type="EMBL" id="CP036289">
    <property type="protein sequence ID" value="QDU76025.1"/>
    <property type="molecule type" value="Genomic_DNA"/>
</dbReference>
<dbReference type="AlphaFoldDB" id="A0A518C9X7"/>
<evidence type="ECO:0000256" key="5">
    <source>
        <dbReference type="ARBA" id="ARBA00023065"/>
    </source>
</evidence>
<name>A0A518C9X7_9BACT</name>
<feature type="transmembrane region" description="Helical" evidence="7">
    <location>
        <begin position="21"/>
        <end position="43"/>
    </location>
</feature>
<feature type="domain" description="CASTOR/POLLUX/SYM8 ion channel conserved" evidence="8">
    <location>
        <begin position="284"/>
        <end position="376"/>
    </location>
</feature>
<keyword evidence="2" id="KW-0813">Transport</keyword>
<organism evidence="9 10">
    <name type="scientific">Bremerella volcania</name>
    <dbReference type="NCBI Taxonomy" id="2527984"/>
    <lineage>
        <taxon>Bacteria</taxon>
        <taxon>Pseudomonadati</taxon>
        <taxon>Planctomycetota</taxon>
        <taxon>Planctomycetia</taxon>
        <taxon>Pirellulales</taxon>
        <taxon>Pirellulaceae</taxon>
        <taxon>Bremerella</taxon>
    </lineage>
</organism>
<dbReference type="Proteomes" id="UP000318626">
    <property type="component" value="Chromosome"/>
</dbReference>
<keyword evidence="3 7" id="KW-0812">Transmembrane</keyword>
<keyword evidence="5" id="KW-0406">Ion transport</keyword>
<accession>A0A518C9X7</accession>
<evidence type="ECO:0000256" key="4">
    <source>
        <dbReference type="ARBA" id="ARBA00022989"/>
    </source>
</evidence>
<evidence type="ECO:0000256" key="2">
    <source>
        <dbReference type="ARBA" id="ARBA00022448"/>
    </source>
</evidence>
<proteinExistence type="predicted"/>
<evidence type="ECO:0000313" key="9">
    <source>
        <dbReference type="EMBL" id="QDU76025.1"/>
    </source>
</evidence>
<comment type="subcellular location">
    <subcellularLocation>
        <location evidence="1">Endomembrane system</location>
        <topology evidence="1">Multi-pass membrane protein</topology>
    </subcellularLocation>
</comment>
<evidence type="ECO:0000259" key="8">
    <source>
        <dbReference type="Pfam" id="PF06241"/>
    </source>
</evidence>
<dbReference type="KEGG" id="bvo:Pan97_30700"/>
<evidence type="ECO:0000256" key="6">
    <source>
        <dbReference type="ARBA" id="ARBA00023136"/>
    </source>
</evidence>
<dbReference type="Pfam" id="PF06241">
    <property type="entry name" value="Castor_Poll_mid"/>
    <property type="match status" value="1"/>
</dbReference>
<sequence>MKPVTLRQRLRYQFDTFISKGGGSIFVSLVVVFLVLFAVLAGLRGLSMLIEPAGVSHETHNSFLGQVYIIFLELTDPGNMNQDKFSSPLIKISGILAGLAGVIILSMLIAFITTALDQKLAELRKGFSRVIEDDHTLILGWNHRVPEILRELVIANESERDACVVILADVPKEEMDDFLSVNVTDRRTTRIVTRSGKPSAKLNLEMVSLSTSKSVVVLASCPEAATDAEKAASDIRTIKTILGVMASRDENEHEELNIVAELFFERSRNIAEDISPEVTAIDGQEILAKLLVQTSRSLGLSVVYAEMLSFDGCELYFHRAPWNGITFGQVLYHFPDGVPIGLRHADGTVVINPEADLVLEEEDDILILAEDDSTIEFVKDAVAKPNGLTLADGKKSEQTVERELLIGWNEKLPLIVREYADYVQPGSQIDIMLREPTDAIRQKVDQLDQELDNMSVRLIEGNPTDIPSLTALEPFRYDNIIILSSGDVEADSETSDSETIVILILLRKIFSEAGDGVDTTKTKIITEVMDSDNQELVARAGVHDFIISNRFVSTILAQISEEASIKAVYDDLFSEDGSEIYLKPARLYFESFPVEVTFADMMDVAQQRQEVCIGVKVQALENNMNQNFGVKLIPEKNTKWTLNAEDRLVVVSEDET</sequence>
<evidence type="ECO:0000313" key="10">
    <source>
        <dbReference type="Proteomes" id="UP000318626"/>
    </source>
</evidence>
<keyword evidence="4 7" id="KW-1133">Transmembrane helix</keyword>
<dbReference type="RefSeq" id="WP_165698774.1">
    <property type="nucleotide sequence ID" value="NZ_CP036289.1"/>
</dbReference>
<dbReference type="PANTHER" id="PTHR31563:SF10">
    <property type="entry name" value="ION CHANNEL POLLUX-RELATED"/>
    <property type="match status" value="1"/>
</dbReference>
<dbReference type="Gene3D" id="3.40.50.720">
    <property type="entry name" value="NAD(P)-binding Rossmann-like Domain"/>
    <property type="match status" value="2"/>
</dbReference>
<keyword evidence="6 7" id="KW-0472">Membrane</keyword>
<evidence type="ECO:0000256" key="1">
    <source>
        <dbReference type="ARBA" id="ARBA00004127"/>
    </source>
</evidence>
<dbReference type="InterPro" id="IPR044849">
    <property type="entry name" value="CASTOR/POLLUX/SYM8-like"/>
</dbReference>
<evidence type="ECO:0000256" key="3">
    <source>
        <dbReference type="ARBA" id="ARBA00022692"/>
    </source>
</evidence>
<dbReference type="InterPro" id="IPR010420">
    <property type="entry name" value="CASTOR/POLLUX/SYM8_dom"/>
</dbReference>
<reference evidence="10" key="1">
    <citation type="submission" date="2019-02" db="EMBL/GenBank/DDBJ databases">
        <title>Deep-cultivation of Planctomycetes and their phenomic and genomic characterization uncovers novel biology.</title>
        <authorList>
            <person name="Wiegand S."/>
            <person name="Jogler M."/>
            <person name="Boedeker C."/>
            <person name="Pinto D."/>
            <person name="Vollmers J."/>
            <person name="Rivas-Marin E."/>
            <person name="Kohn T."/>
            <person name="Peeters S.H."/>
            <person name="Heuer A."/>
            <person name="Rast P."/>
            <person name="Oberbeckmann S."/>
            <person name="Bunk B."/>
            <person name="Jeske O."/>
            <person name="Meyerdierks A."/>
            <person name="Storesund J.E."/>
            <person name="Kallscheuer N."/>
            <person name="Luecker S."/>
            <person name="Lage O.M."/>
            <person name="Pohl T."/>
            <person name="Merkel B.J."/>
            <person name="Hornburger P."/>
            <person name="Mueller R.-W."/>
            <person name="Bruemmer F."/>
            <person name="Labrenz M."/>
            <person name="Spormann A.M."/>
            <person name="Op den Camp H."/>
            <person name="Overmann J."/>
            <person name="Amann R."/>
            <person name="Jetten M.S.M."/>
            <person name="Mascher T."/>
            <person name="Medema M.H."/>
            <person name="Devos D.P."/>
            <person name="Kaster A.-K."/>
            <person name="Ovreas L."/>
            <person name="Rohde M."/>
            <person name="Galperin M.Y."/>
            <person name="Jogler C."/>
        </authorList>
    </citation>
    <scope>NUCLEOTIDE SEQUENCE [LARGE SCALE GENOMIC DNA]</scope>
    <source>
        <strain evidence="10">Pan97</strain>
    </source>
</reference>
<dbReference type="GO" id="GO:0012505">
    <property type="term" value="C:endomembrane system"/>
    <property type="evidence" value="ECO:0007669"/>
    <property type="project" value="UniProtKB-SubCell"/>
</dbReference>
<dbReference type="PANTHER" id="PTHR31563">
    <property type="entry name" value="ION CHANNEL POLLUX-RELATED"/>
    <property type="match status" value="1"/>
</dbReference>
<feature type="transmembrane region" description="Helical" evidence="7">
    <location>
        <begin position="89"/>
        <end position="116"/>
    </location>
</feature>
<keyword evidence="10" id="KW-1185">Reference proteome</keyword>
<gene>
    <name evidence="9" type="ORF">Pan97_30700</name>
</gene>